<proteinExistence type="predicted"/>
<keyword evidence="9 10" id="KW-0472">Membrane</keyword>
<dbReference type="PRINTS" id="PR00344">
    <property type="entry name" value="BCTRLSENSOR"/>
</dbReference>
<evidence type="ECO:0000256" key="8">
    <source>
        <dbReference type="ARBA" id="ARBA00022989"/>
    </source>
</evidence>
<accession>A0A2S0MZ06</accession>
<dbReference type="InterPro" id="IPR013727">
    <property type="entry name" value="2CSK_N"/>
</dbReference>
<evidence type="ECO:0000256" key="2">
    <source>
        <dbReference type="ARBA" id="ARBA00004370"/>
    </source>
</evidence>
<sequence length="489" mass="52443">MPRWSHWSLRRSLLAVLVPGLLAVTGLDIAVSWRNTLAAANAAFDRSLLGAIKAMDANISTASGGLSVELPYRMLEFFELTASGQVFYRVASGDNLVEIGNDGLPPPPQPLVDGQPQFHDGSYFGTPIRVGSYARELDRALSQGSQSKRVMIQVAETLESRQDFTRRLVLETVARDFLFLLAALGLVVLVVQFALRPLQRLQSEVAARRVDDLTPVSAEDVPADVRPLVDALNQHASRYRDALEAQRRFVDDASHQLRTPLTTLATQVGFALREQDGSKRGQALLAIKQQVDDAIRQTNQMLALARADAAALRLAPLDMHALAERVTRSLWPLARSRAIDLGFEPLPGPPSRVNANANEAQIAEALSNLVHNALVHVPAGGHVTVQAGCEGSAAVLRVVDDGPGMSAADRARAGERFMRVVRVQRPAEPSALLTNSTSPAASQGSGLGLAIAKAIVQRHGGTLELADANGHASQPGLVATLRWPARAPA</sequence>
<dbReference type="InterPro" id="IPR050428">
    <property type="entry name" value="TCS_sensor_his_kinase"/>
</dbReference>
<dbReference type="GO" id="GO:0000155">
    <property type="term" value="F:phosphorelay sensor kinase activity"/>
    <property type="evidence" value="ECO:0007669"/>
    <property type="project" value="InterPro"/>
</dbReference>
<feature type="transmembrane region" description="Helical" evidence="10">
    <location>
        <begin position="177"/>
        <end position="195"/>
    </location>
</feature>
<dbReference type="CDD" id="cd00075">
    <property type="entry name" value="HATPase"/>
    <property type="match status" value="1"/>
</dbReference>
<keyword evidence="6 10" id="KW-0812">Transmembrane</keyword>
<organism evidence="12 13">
    <name type="scientific">Simplicispira suum</name>
    <dbReference type="NCBI Taxonomy" id="2109915"/>
    <lineage>
        <taxon>Bacteria</taxon>
        <taxon>Pseudomonadati</taxon>
        <taxon>Pseudomonadota</taxon>
        <taxon>Betaproteobacteria</taxon>
        <taxon>Burkholderiales</taxon>
        <taxon>Comamonadaceae</taxon>
        <taxon>Simplicispira</taxon>
    </lineage>
</organism>
<keyword evidence="8 10" id="KW-1133">Transmembrane helix</keyword>
<dbReference type="CDD" id="cd00082">
    <property type="entry name" value="HisKA"/>
    <property type="match status" value="1"/>
</dbReference>
<evidence type="ECO:0000313" key="13">
    <source>
        <dbReference type="Proteomes" id="UP000239326"/>
    </source>
</evidence>
<evidence type="ECO:0000259" key="11">
    <source>
        <dbReference type="PROSITE" id="PS50109"/>
    </source>
</evidence>
<dbReference type="Pfam" id="PF02518">
    <property type="entry name" value="HATPase_c"/>
    <property type="match status" value="1"/>
</dbReference>
<keyword evidence="13" id="KW-1185">Reference proteome</keyword>
<evidence type="ECO:0000256" key="4">
    <source>
        <dbReference type="ARBA" id="ARBA00022553"/>
    </source>
</evidence>
<protein>
    <recommendedName>
        <fullName evidence="3">histidine kinase</fullName>
        <ecNumber evidence="3">2.7.13.3</ecNumber>
    </recommendedName>
</protein>
<dbReference type="InterPro" id="IPR003661">
    <property type="entry name" value="HisK_dim/P_dom"/>
</dbReference>
<dbReference type="PANTHER" id="PTHR45436">
    <property type="entry name" value="SENSOR HISTIDINE KINASE YKOH"/>
    <property type="match status" value="1"/>
</dbReference>
<dbReference type="Pfam" id="PF08521">
    <property type="entry name" value="2CSK_N"/>
    <property type="match status" value="1"/>
</dbReference>
<evidence type="ECO:0000313" key="12">
    <source>
        <dbReference type="EMBL" id="AVO40931.1"/>
    </source>
</evidence>
<dbReference type="Gene3D" id="1.10.287.130">
    <property type="match status" value="1"/>
</dbReference>
<dbReference type="Proteomes" id="UP000239326">
    <property type="component" value="Chromosome"/>
</dbReference>
<dbReference type="RefSeq" id="WP_106445917.1">
    <property type="nucleotide sequence ID" value="NZ_CP027669.1"/>
</dbReference>
<evidence type="ECO:0000256" key="3">
    <source>
        <dbReference type="ARBA" id="ARBA00012438"/>
    </source>
</evidence>
<dbReference type="EMBL" id="CP027669">
    <property type="protein sequence ID" value="AVO40931.1"/>
    <property type="molecule type" value="Genomic_DNA"/>
</dbReference>
<evidence type="ECO:0000256" key="9">
    <source>
        <dbReference type="ARBA" id="ARBA00023136"/>
    </source>
</evidence>
<evidence type="ECO:0000256" key="10">
    <source>
        <dbReference type="SAM" id="Phobius"/>
    </source>
</evidence>
<dbReference type="InterPro" id="IPR004358">
    <property type="entry name" value="Sig_transdc_His_kin-like_C"/>
</dbReference>
<dbReference type="InterPro" id="IPR003594">
    <property type="entry name" value="HATPase_dom"/>
</dbReference>
<comment type="catalytic activity">
    <reaction evidence="1">
        <text>ATP + protein L-histidine = ADP + protein N-phospho-L-histidine.</text>
        <dbReference type="EC" id="2.7.13.3"/>
    </reaction>
</comment>
<gene>
    <name evidence="12" type="ORF">C6571_06200</name>
</gene>
<dbReference type="OrthoDB" id="8554694at2"/>
<dbReference type="SMART" id="SM00388">
    <property type="entry name" value="HisKA"/>
    <property type="match status" value="1"/>
</dbReference>
<dbReference type="PANTHER" id="PTHR45436:SF1">
    <property type="entry name" value="SENSOR PROTEIN QSEC"/>
    <property type="match status" value="1"/>
</dbReference>
<evidence type="ECO:0000256" key="6">
    <source>
        <dbReference type="ARBA" id="ARBA00022692"/>
    </source>
</evidence>
<name>A0A2S0MZ06_9BURK</name>
<comment type="subcellular location">
    <subcellularLocation>
        <location evidence="2">Membrane</location>
    </subcellularLocation>
</comment>
<dbReference type="Gene3D" id="3.30.565.10">
    <property type="entry name" value="Histidine kinase-like ATPase, C-terminal domain"/>
    <property type="match status" value="1"/>
</dbReference>
<dbReference type="SMART" id="SM00387">
    <property type="entry name" value="HATPase_c"/>
    <property type="match status" value="1"/>
</dbReference>
<reference evidence="12 13" key="1">
    <citation type="submission" date="2018-03" db="EMBL/GenBank/DDBJ databases">
        <title>Genome sequencing of Simplicispira sp.</title>
        <authorList>
            <person name="Kim S.-J."/>
            <person name="Heo J."/>
            <person name="Kwon S.-W."/>
        </authorList>
    </citation>
    <scope>NUCLEOTIDE SEQUENCE [LARGE SCALE GENOMIC DNA]</scope>
    <source>
        <strain evidence="12 13">SC1-8</strain>
    </source>
</reference>
<dbReference type="AlphaFoldDB" id="A0A2S0MZ06"/>
<dbReference type="Pfam" id="PF00512">
    <property type="entry name" value="HisKA"/>
    <property type="match status" value="1"/>
</dbReference>
<evidence type="ECO:0000256" key="7">
    <source>
        <dbReference type="ARBA" id="ARBA00022777"/>
    </source>
</evidence>
<dbReference type="PROSITE" id="PS50109">
    <property type="entry name" value="HIS_KIN"/>
    <property type="match status" value="1"/>
</dbReference>
<feature type="domain" description="Histidine kinase" evidence="11">
    <location>
        <begin position="252"/>
        <end position="487"/>
    </location>
</feature>
<dbReference type="InterPro" id="IPR036097">
    <property type="entry name" value="HisK_dim/P_sf"/>
</dbReference>
<evidence type="ECO:0000256" key="5">
    <source>
        <dbReference type="ARBA" id="ARBA00022679"/>
    </source>
</evidence>
<dbReference type="SUPFAM" id="SSF55874">
    <property type="entry name" value="ATPase domain of HSP90 chaperone/DNA topoisomerase II/histidine kinase"/>
    <property type="match status" value="1"/>
</dbReference>
<dbReference type="EC" id="2.7.13.3" evidence="3"/>
<keyword evidence="7 12" id="KW-0418">Kinase</keyword>
<dbReference type="InterPro" id="IPR005467">
    <property type="entry name" value="His_kinase_dom"/>
</dbReference>
<dbReference type="KEGG" id="simp:C6571_06200"/>
<dbReference type="SUPFAM" id="SSF47384">
    <property type="entry name" value="Homodimeric domain of signal transducing histidine kinase"/>
    <property type="match status" value="1"/>
</dbReference>
<dbReference type="GO" id="GO:0005886">
    <property type="term" value="C:plasma membrane"/>
    <property type="evidence" value="ECO:0007669"/>
    <property type="project" value="TreeGrafter"/>
</dbReference>
<keyword evidence="5" id="KW-0808">Transferase</keyword>
<dbReference type="InterPro" id="IPR036890">
    <property type="entry name" value="HATPase_C_sf"/>
</dbReference>
<keyword evidence="4" id="KW-0597">Phosphoprotein</keyword>
<evidence type="ECO:0000256" key="1">
    <source>
        <dbReference type="ARBA" id="ARBA00000085"/>
    </source>
</evidence>